<gene>
    <name evidence="1" type="ORF">PROFUN_14452</name>
</gene>
<organism evidence="1 2">
    <name type="scientific">Planoprotostelium fungivorum</name>
    <dbReference type="NCBI Taxonomy" id="1890364"/>
    <lineage>
        <taxon>Eukaryota</taxon>
        <taxon>Amoebozoa</taxon>
        <taxon>Evosea</taxon>
        <taxon>Variosea</taxon>
        <taxon>Cavosteliida</taxon>
        <taxon>Cavosteliaceae</taxon>
        <taxon>Planoprotostelium</taxon>
    </lineage>
</organism>
<dbReference type="InParanoid" id="A0A2P6MX98"/>
<dbReference type="EMBL" id="MDYQ01000335">
    <property type="protein sequence ID" value="PRP76329.1"/>
    <property type="molecule type" value="Genomic_DNA"/>
</dbReference>
<evidence type="ECO:0000313" key="1">
    <source>
        <dbReference type="EMBL" id="PRP76329.1"/>
    </source>
</evidence>
<comment type="caution">
    <text evidence="1">The sequence shown here is derived from an EMBL/GenBank/DDBJ whole genome shotgun (WGS) entry which is preliminary data.</text>
</comment>
<protein>
    <submittedName>
        <fullName evidence="1">Uncharacterized protein</fullName>
    </submittedName>
</protein>
<accession>A0A2P6MX98</accession>
<sequence length="146" mass="16883">MGIGNILFFSSGRYTNSNTGNLSMTRYFQSVRSDSIITEAISTAVPSVIILLKIPETCPYNRRERNASHRNRFFFLLVLTEWISHHSVEFLLRVVPAVGLVLKFLAVLYHDLVQQKDNAALRKKLERQKTLPQPLPYRNRQPIRRA</sequence>
<evidence type="ECO:0000313" key="2">
    <source>
        <dbReference type="Proteomes" id="UP000241769"/>
    </source>
</evidence>
<dbReference type="Proteomes" id="UP000241769">
    <property type="component" value="Unassembled WGS sequence"/>
</dbReference>
<keyword evidence="2" id="KW-1185">Reference proteome</keyword>
<name>A0A2P6MX98_9EUKA</name>
<reference evidence="1 2" key="1">
    <citation type="journal article" date="2018" name="Genome Biol. Evol.">
        <title>Multiple Roots of Fruiting Body Formation in Amoebozoa.</title>
        <authorList>
            <person name="Hillmann F."/>
            <person name="Forbes G."/>
            <person name="Novohradska S."/>
            <person name="Ferling I."/>
            <person name="Riege K."/>
            <person name="Groth M."/>
            <person name="Westermann M."/>
            <person name="Marz M."/>
            <person name="Spaller T."/>
            <person name="Winckler T."/>
            <person name="Schaap P."/>
            <person name="Glockner G."/>
        </authorList>
    </citation>
    <scope>NUCLEOTIDE SEQUENCE [LARGE SCALE GENOMIC DNA]</scope>
    <source>
        <strain evidence="1 2">Jena</strain>
    </source>
</reference>
<proteinExistence type="predicted"/>
<dbReference type="AlphaFoldDB" id="A0A2P6MX98"/>